<dbReference type="SMART" id="SM00854">
    <property type="entry name" value="PGA_cap"/>
    <property type="match status" value="1"/>
</dbReference>
<dbReference type="RefSeq" id="WP_188772954.1">
    <property type="nucleotide sequence ID" value="NZ_BMHK01000040.1"/>
</dbReference>
<evidence type="ECO:0000313" key="3">
    <source>
        <dbReference type="EMBL" id="GGC14039.1"/>
    </source>
</evidence>
<protein>
    <recommendedName>
        <fullName evidence="2">Capsule synthesis protein CapA domain-containing protein</fullName>
    </recommendedName>
</protein>
<name>A0A916TW51_9SPHN</name>
<reference evidence="3" key="2">
    <citation type="submission" date="2020-09" db="EMBL/GenBank/DDBJ databases">
        <authorList>
            <person name="Sun Q."/>
            <person name="Zhou Y."/>
        </authorList>
    </citation>
    <scope>NUCLEOTIDE SEQUENCE</scope>
    <source>
        <strain evidence="3">CGMCC 1.15095</strain>
    </source>
</reference>
<dbReference type="InterPro" id="IPR029052">
    <property type="entry name" value="Metallo-depent_PP-like"/>
</dbReference>
<feature type="domain" description="Capsule synthesis protein CapA" evidence="2">
    <location>
        <begin position="53"/>
        <end position="321"/>
    </location>
</feature>
<dbReference type="CDD" id="cd07381">
    <property type="entry name" value="MPP_CapA"/>
    <property type="match status" value="1"/>
</dbReference>
<dbReference type="Gene3D" id="3.60.21.10">
    <property type="match status" value="1"/>
</dbReference>
<dbReference type="Pfam" id="PF09587">
    <property type="entry name" value="PGA_cap"/>
    <property type="match status" value="1"/>
</dbReference>
<accession>A0A916TW51</accession>
<evidence type="ECO:0000313" key="4">
    <source>
        <dbReference type="Proteomes" id="UP000608154"/>
    </source>
</evidence>
<reference evidence="3" key="1">
    <citation type="journal article" date="2014" name="Int. J. Syst. Evol. Microbiol.">
        <title>Complete genome sequence of Corynebacterium casei LMG S-19264T (=DSM 44701T), isolated from a smear-ripened cheese.</title>
        <authorList>
            <consortium name="US DOE Joint Genome Institute (JGI-PGF)"/>
            <person name="Walter F."/>
            <person name="Albersmeier A."/>
            <person name="Kalinowski J."/>
            <person name="Ruckert C."/>
        </authorList>
    </citation>
    <scope>NUCLEOTIDE SEQUENCE</scope>
    <source>
        <strain evidence="3">CGMCC 1.15095</strain>
    </source>
</reference>
<gene>
    <name evidence="3" type="ORF">GCM10011494_36070</name>
</gene>
<dbReference type="AlphaFoldDB" id="A0A916TW51"/>
<dbReference type="PANTHER" id="PTHR33393:SF13">
    <property type="entry name" value="PGA BIOSYNTHESIS PROTEIN CAPA"/>
    <property type="match status" value="1"/>
</dbReference>
<organism evidence="3 4">
    <name type="scientific">Novosphingobium endophyticum</name>
    <dbReference type="NCBI Taxonomy" id="1955250"/>
    <lineage>
        <taxon>Bacteria</taxon>
        <taxon>Pseudomonadati</taxon>
        <taxon>Pseudomonadota</taxon>
        <taxon>Alphaproteobacteria</taxon>
        <taxon>Sphingomonadales</taxon>
        <taxon>Sphingomonadaceae</taxon>
        <taxon>Novosphingobium</taxon>
    </lineage>
</organism>
<dbReference type="Proteomes" id="UP000608154">
    <property type="component" value="Unassembled WGS sequence"/>
</dbReference>
<dbReference type="InterPro" id="IPR019079">
    <property type="entry name" value="Capsule_synth_CapA"/>
</dbReference>
<dbReference type="EMBL" id="BMHK01000040">
    <property type="protein sequence ID" value="GGC14039.1"/>
    <property type="molecule type" value="Genomic_DNA"/>
</dbReference>
<comment type="caution">
    <text evidence="3">The sequence shown here is derived from an EMBL/GenBank/DDBJ whole genome shotgun (WGS) entry which is preliminary data.</text>
</comment>
<keyword evidence="4" id="KW-1185">Reference proteome</keyword>
<evidence type="ECO:0000259" key="2">
    <source>
        <dbReference type="SMART" id="SM00854"/>
    </source>
</evidence>
<dbReference type="SUPFAM" id="SSF56300">
    <property type="entry name" value="Metallo-dependent phosphatases"/>
    <property type="match status" value="1"/>
</dbReference>
<sequence>MNNKLFGSRNRPQKVPTGLSFRAKQLAVVSAATILAGALAGTAMAQRKPGTMTIVLTGQTLLQADPRSLTPEAVDQVTPMLKGDVVFTNFESTVREAGDDMANLTPYPGSGGHFAPPGALYALRGMGMNLLALANNHSFDFGELGVRNTVERARSMGLASSGAGTNLAQAAAPAYLETDKGTVALVSVASGMLHERASATATTAGINVINLQGGVQDKDAGRPSEADRERVLSSIREARKQANIVISYQHNHAYDRFFPKMMMERLPERHFPPRWIKQWARDQVDAGADIVVLHGAPILQGIEVYRGKPIFYSLGNFIFQLPSRSNHVFGPEVWTSAIARIEMTPRGQLQAVTFEPIVLNQNGRGEGAEAVATRGLPSPATGEQAQAILEGIVAHSQPFGTRFTIEGDRAVLHLGGK</sequence>
<dbReference type="PANTHER" id="PTHR33393">
    <property type="entry name" value="POLYGLUTAMINE SYNTHESIS ACCESSORY PROTEIN RV0574C-RELATED"/>
    <property type="match status" value="1"/>
</dbReference>
<evidence type="ECO:0000256" key="1">
    <source>
        <dbReference type="ARBA" id="ARBA00005662"/>
    </source>
</evidence>
<dbReference type="InterPro" id="IPR052169">
    <property type="entry name" value="CW_Biosynth-Accessory"/>
</dbReference>
<proteinExistence type="inferred from homology"/>
<comment type="similarity">
    <text evidence="1">Belongs to the CapA family.</text>
</comment>